<dbReference type="InterPro" id="IPR029057">
    <property type="entry name" value="PRTase-like"/>
</dbReference>
<gene>
    <name evidence="2" type="ORF">ACFQGD_10110</name>
</gene>
<comment type="caution">
    <text evidence="2">The sequence shown here is derived from an EMBL/GenBank/DDBJ whole genome shotgun (WGS) entry which is preliminary data.</text>
</comment>
<reference evidence="3" key="1">
    <citation type="journal article" date="2019" name="Int. J. Syst. Evol. Microbiol.">
        <title>The Global Catalogue of Microorganisms (GCM) 10K type strain sequencing project: providing services to taxonomists for standard genome sequencing and annotation.</title>
        <authorList>
            <consortium name="The Broad Institute Genomics Platform"/>
            <consortium name="The Broad Institute Genome Sequencing Center for Infectious Disease"/>
            <person name="Wu L."/>
            <person name="Ma J."/>
        </authorList>
    </citation>
    <scope>NUCLEOTIDE SEQUENCE [LARGE SCALE GENOMIC DNA]</scope>
    <source>
        <strain evidence="3">KCTC 32255</strain>
    </source>
</reference>
<dbReference type="RefSeq" id="WP_345405506.1">
    <property type="nucleotide sequence ID" value="NZ_BAABLA010000120.1"/>
</dbReference>
<name>A0ABW2BY82_9PSEU</name>
<dbReference type="PROSITE" id="PS51257">
    <property type="entry name" value="PROKAR_LIPOPROTEIN"/>
    <property type="match status" value="1"/>
</dbReference>
<dbReference type="SUPFAM" id="SSF53271">
    <property type="entry name" value="PRTase-like"/>
    <property type="match status" value="1"/>
</dbReference>
<accession>A0ABW2BY82</accession>
<sequence>MRLPAPLDHALDLLLPPVCAGCGVSGAACCSGCQRLLTSPFPVPCPSGAPAYALARYQGVPRRLVLAYKERGRRDLAPTLGASLGAVLPAVIGDKPECCLVPAPSRRAAARARGGQHISRLARHCASRAAELGIRATVAPALRLASDAEDAVGLDPATRAANLAGRVLPVPAALPPAGTGAVLLDDVVTTGATAMACERALARGGVLVIAVLALTSPRLP</sequence>
<organism evidence="2 3">
    <name type="scientific">Haloechinothrix salitolerans</name>
    <dbReference type="NCBI Taxonomy" id="926830"/>
    <lineage>
        <taxon>Bacteria</taxon>
        <taxon>Bacillati</taxon>
        <taxon>Actinomycetota</taxon>
        <taxon>Actinomycetes</taxon>
        <taxon>Pseudonocardiales</taxon>
        <taxon>Pseudonocardiaceae</taxon>
        <taxon>Haloechinothrix</taxon>
    </lineage>
</organism>
<evidence type="ECO:0000313" key="2">
    <source>
        <dbReference type="EMBL" id="MFC6867504.1"/>
    </source>
</evidence>
<dbReference type="Proteomes" id="UP001596337">
    <property type="component" value="Unassembled WGS sequence"/>
</dbReference>
<evidence type="ECO:0000256" key="1">
    <source>
        <dbReference type="ARBA" id="ARBA00008007"/>
    </source>
</evidence>
<dbReference type="CDD" id="cd06223">
    <property type="entry name" value="PRTases_typeI"/>
    <property type="match status" value="1"/>
</dbReference>
<dbReference type="InterPro" id="IPR000836">
    <property type="entry name" value="PRTase_dom"/>
</dbReference>
<dbReference type="PANTHER" id="PTHR47505:SF1">
    <property type="entry name" value="DNA UTILIZATION PROTEIN YHGH"/>
    <property type="match status" value="1"/>
</dbReference>
<comment type="similarity">
    <text evidence="1">Belongs to the ComF/GntX family.</text>
</comment>
<proteinExistence type="inferred from homology"/>
<keyword evidence="3" id="KW-1185">Reference proteome</keyword>
<evidence type="ECO:0000313" key="3">
    <source>
        <dbReference type="Proteomes" id="UP001596337"/>
    </source>
</evidence>
<dbReference type="InterPro" id="IPR051910">
    <property type="entry name" value="ComF/GntX_DNA_util-trans"/>
</dbReference>
<dbReference type="EMBL" id="JBHSXX010000001">
    <property type="protein sequence ID" value="MFC6867504.1"/>
    <property type="molecule type" value="Genomic_DNA"/>
</dbReference>
<dbReference type="PANTHER" id="PTHR47505">
    <property type="entry name" value="DNA UTILIZATION PROTEIN YHGH"/>
    <property type="match status" value="1"/>
</dbReference>
<dbReference type="Gene3D" id="3.40.50.2020">
    <property type="match status" value="1"/>
</dbReference>
<protein>
    <submittedName>
        <fullName evidence="2">ComF family protein</fullName>
    </submittedName>
</protein>